<sequence>MSDNYERWGSDEIDLLKRHINNIIPIDSRRRDEIVAELNRHRLAQNKNPRTQGSIISKLTRLRSSEKGVFLPGLVGTDDAREAVSVSARLVENELAFLSKGRHIAEVQQEFLRRKRENLQEREEILMRRMVEEANNEKQ</sequence>
<accession>A0A9P6M8C0</accession>
<evidence type="ECO:0000256" key="1">
    <source>
        <dbReference type="SAM" id="Coils"/>
    </source>
</evidence>
<dbReference type="EMBL" id="JAAAHW010004047">
    <property type="protein sequence ID" value="KAF9979475.1"/>
    <property type="molecule type" value="Genomic_DNA"/>
</dbReference>
<keyword evidence="1" id="KW-0175">Coiled coil</keyword>
<evidence type="ECO:0000313" key="2">
    <source>
        <dbReference type="EMBL" id="KAF9979475.1"/>
    </source>
</evidence>
<proteinExistence type="predicted"/>
<keyword evidence="3" id="KW-1185">Reference proteome</keyword>
<gene>
    <name evidence="2" type="ORF">BGZ65_006512</name>
</gene>
<dbReference type="Proteomes" id="UP000749646">
    <property type="component" value="Unassembled WGS sequence"/>
</dbReference>
<name>A0A9P6M8C0_9FUNG</name>
<organism evidence="2 3">
    <name type="scientific">Modicella reniformis</name>
    <dbReference type="NCBI Taxonomy" id="1440133"/>
    <lineage>
        <taxon>Eukaryota</taxon>
        <taxon>Fungi</taxon>
        <taxon>Fungi incertae sedis</taxon>
        <taxon>Mucoromycota</taxon>
        <taxon>Mortierellomycotina</taxon>
        <taxon>Mortierellomycetes</taxon>
        <taxon>Mortierellales</taxon>
        <taxon>Mortierellaceae</taxon>
        <taxon>Modicella</taxon>
    </lineage>
</organism>
<feature type="coiled-coil region" evidence="1">
    <location>
        <begin position="102"/>
        <end position="136"/>
    </location>
</feature>
<dbReference type="AlphaFoldDB" id="A0A9P6M8C0"/>
<comment type="caution">
    <text evidence="2">The sequence shown here is derived from an EMBL/GenBank/DDBJ whole genome shotgun (WGS) entry which is preliminary data.</text>
</comment>
<reference evidence="2" key="1">
    <citation type="journal article" date="2020" name="Fungal Divers.">
        <title>Resolving the Mortierellaceae phylogeny through synthesis of multi-gene phylogenetics and phylogenomics.</title>
        <authorList>
            <person name="Vandepol N."/>
            <person name="Liber J."/>
            <person name="Desiro A."/>
            <person name="Na H."/>
            <person name="Kennedy M."/>
            <person name="Barry K."/>
            <person name="Grigoriev I.V."/>
            <person name="Miller A.N."/>
            <person name="O'Donnell K."/>
            <person name="Stajich J.E."/>
            <person name="Bonito G."/>
        </authorList>
    </citation>
    <scope>NUCLEOTIDE SEQUENCE</scope>
    <source>
        <strain evidence="2">MES-2147</strain>
    </source>
</reference>
<evidence type="ECO:0000313" key="3">
    <source>
        <dbReference type="Proteomes" id="UP000749646"/>
    </source>
</evidence>
<protein>
    <submittedName>
        <fullName evidence="2">Uncharacterized protein</fullName>
    </submittedName>
</protein>